<evidence type="ECO:0008006" key="3">
    <source>
        <dbReference type="Google" id="ProtNLM"/>
    </source>
</evidence>
<evidence type="ECO:0000313" key="2">
    <source>
        <dbReference type="Proteomes" id="UP000663888"/>
    </source>
</evidence>
<dbReference type="Proteomes" id="UP000663888">
    <property type="component" value="Unassembled WGS sequence"/>
</dbReference>
<dbReference type="SUPFAM" id="SSF52047">
    <property type="entry name" value="RNI-like"/>
    <property type="match status" value="1"/>
</dbReference>
<dbReference type="EMBL" id="CAJMWX010001099">
    <property type="protein sequence ID" value="CAE6467368.1"/>
    <property type="molecule type" value="Genomic_DNA"/>
</dbReference>
<dbReference type="AlphaFoldDB" id="A0A8H3BY57"/>
<protein>
    <recommendedName>
        <fullName evidence="3">F-box domain-containing protein</fullName>
    </recommendedName>
</protein>
<comment type="caution">
    <text evidence="1">The sequence shown here is derived from an EMBL/GenBank/DDBJ whole genome shotgun (WGS) entry which is preliminary data.</text>
</comment>
<dbReference type="InterPro" id="IPR032675">
    <property type="entry name" value="LRR_dom_sf"/>
</dbReference>
<accession>A0A8H3BY57</accession>
<proteinExistence type="predicted"/>
<dbReference type="Gene3D" id="1.20.1280.50">
    <property type="match status" value="1"/>
</dbReference>
<sequence>MAFHQAAGATRHFTRKHFPVLTKLVGRKRFSVKLHGSSNPNLVSPIHLLPPEILIRIFDLVCHIHSYYFCPAAIHPDRLSKTSRPFLKQPVTLSHVCSRWRRITIDLASLWSHIDLFPDQCYDLMLSARLETYVARSAQALLDIHIILRSSNSKDLLALSDNQVDDNACTIFPFLTTAAPRVRSLSIMARSSTPLGDKFCASVLATCFAHCIPGTITDVSIEAPGPLDYDWIPSMQPYLREGRLAKSTIETLWAPITVLHLSQCDIPWSSKAYHGLTELRLHDCPSLNSSRLMSILQSSPQLRVLELDSFRRPISENPLWEPVPLNNLEVLVLVGVQDCCLGSVLRLIAPGPKPLSLSISNPLDYYTGFASKTELQSFISRSNITQLCVNKVQKYAQLVEICDLIPTVHTLAVDSFSCEDTAEDDSPPPSFTLDALYIVRSRGLSSHAWAVIESLVNRYQLQKLVLWWCDFRALELDVPGGDMVPGNLYTICPVVKVAPDDEPNPIDGWYFQGLHNYFS</sequence>
<organism evidence="1 2">
    <name type="scientific">Rhizoctonia solani</name>
    <dbReference type="NCBI Taxonomy" id="456999"/>
    <lineage>
        <taxon>Eukaryota</taxon>
        <taxon>Fungi</taxon>
        <taxon>Dikarya</taxon>
        <taxon>Basidiomycota</taxon>
        <taxon>Agaricomycotina</taxon>
        <taxon>Agaricomycetes</taxon>
        <taxon>Cantharellales</taxon>
        <taxon>Ceratobasidiaceae</taxon>
        <taxon>Rhizoctonia</taxon>
    </lineage>
</organism>
<gene>
    <name evidence="1" type="ORF">RDB_LOCUS101104</name>
</gene>
<name>A0A8H3BY57_9AGAM</name>
<dbReference type="Gene3D" id="3.80.10.10">
    <property type="entry name" value="Ribonuclease Inhibitor"/>
    <property type="match status" value="1"/>
</dbReference>
<evidence type="ECO:0000313" key="1">
    <source>
        <dbReference type="EMBL" id="CAE6467368.1"/>
    </source>
</evidence>
<reference evidence="1" key="1">
    <citation type="submission" date="2021-01" db="EMBL/GenBank/DDBJ databases">
        <authorList>
            <person name="Kaushik A."/>
        </authorList>
    </citation>
    <scope>NUCLEOTIDE SEQUENCE</scope>
    <source>
        <strain evidence="1">AG4-R118</strain>
    </source>
</reference>